<keyword evidence="2" id="KW-1185">Reference proteome</keyword>
<dbReference type="AlphaFoldDB" id="A0AAW0FGQ3"/>
<reference evidence="1 2" key="1">
    <citation type="submission" date="2022-09" db="EMBL/GenBank/DDBJ databases">
        <authorList>
            <person name="Palmer J.M."/>
        </authorList>
    </citation>
    <scope>NUCLEOTIDE SEQUENCE [LARGE SCALE GENOMIC DNA]</scope>
    <source>
        <strain evidence="1 2">DSM 7382</strain>
    </source>
</reference>
<gene>
    <name evidence="1" type="ORF">QCA50_018887</name>
</gene>
<protein>
    <submittedName>
        <fullName evidence="1">Uncharacterized protein</fullName>
    </submittedName>
</protein>
<dbReference type="EMBL" id="JASBNA010000077">
    <property type="protein sequence ID" value="KAK7678094.1"/>
    <property type="molecule type" value="Genomic_DNA"/>
</dbReference>
<dbReference type="Proteomes" id="UP001385951">
    <property type="component" value="Unassembled WGS sequence"/>
</dbReference>
<comment type="caution">
    <text evidence="1">The sequence shown here is derived from an EMBL/GenBank/DDBJ whole genome shotgun (WGS) entry which is preliminary data.</text>
</comment>
<name>A0AAW0FGQ3_9APHY</name>
<evidence type="ECO:0000313" key="2">
    <source>
        <dbReference type="Proteomes" id="UP001385951"/>
    </source>
</evidence>
<evidence type="ECO:0000313" key="1">
    <source>
        <dbReference type="EMBL" id="KAK7678094.1"/>
    </source>
</evidence>
<accession>A0AAW0FGQ3</accession>
<sequence length="154" mass="17636">MEMLTMLSPLEQVLHNQSRQWLKAASPILFQYALWALNIAQFGLSLMNKLCIHIRMESTLNPHLLSNRAEFEMKSGLVCPLSLEMLMPQESHCIVLLVEFLIIPSTGTAAATVVHQLQHSISELPSILQNRQLARLLQRNWANRLFHRLSQGVW</sequence>
<proteinExistence type="predicted"/>
<organism evidence="1 2">
    <name type="scientific">Cerrena zonata</name>
    <dbReference type="NCBI Taxonomy" id="2478898"/>
    <lineage>
        <taxon>Eukaryota</taxon>
        <taxon>Fungi</taxon>
        <taxon>Dikarya</taxon>
        <taxon>Basidiomycota</taxon>
        <taxon>Agaricomycotina</taxon>
        <taxon>Agaricomycetes</taxon>
        <taxon>Polyporales</taxon>
        <taxon>Cerrenaceae</taxon>
        <taxon>Cerrena</taxon>
    </lineage>
</organism>